<dbReference type="GO" id="GO:0004806">
    <property type="term" value="F:triacylglycerol lipase activity"/>
    <property type="evidence" value="ECO:0007669"/>
    <property type="project" value="TreeGrafter"/>
</dbReference>
<evidence type="ECO:0000256" key="1">
    <source>
        <dbReference type="SAM" id="MobiDB-lite"/>
    </source>
</evidence>
<feature type="signal peptide" evidence="2">
    <location>
        <begin position="1"/>
        <end position="34"/>
    </location>
</feature>
<feature type="region of interest" description="Disordered" evidence="1">
    <location>
        <begin position="818"/>
        <end position="937"/>
    </location>
</feature>
<dbReference type="EMBL" id="JAODAN010000004">
    <property type="protein sequence ID" value="KAK1924752.1"/>
    <property type="molecule type" value="Genomic_DNA"/>
</dbReference>
<feature type="domain" description="Alpha/beta hydrolase fold-3" evidence="3">
    <location>
        <begin position="258"/>
        <end position="377"/>
    </location>
</feature>
<dbReference type="GO" id="GO:0004771">
    <property type="term" value="F:sterol ester esterase activity"/>
    <property type="evidence" value="ECO:0007669"/>
    <property type="project" value="TreeGrafter"/>
</dbReference>
<dbReference type="GO" id="GO:0019433">
    <property type="term" value="P:triglyceride catabolic process"/>
    <property type="evidence" value="ECO:0007669"/>
    <property type="project" value="TreeGrafter"/>
</dbReference>
<gene>
    <name evidence="4" type="ORF">DB88DRAFT_233016</name>
</gene>
<dbReference type="GO" id="GO:0005829">
    <property type="term" value="C:cytosol"/>
    <property type="evidence" value="ECO:0007669"/>
    <property type="project" value="TreeGrafter"/>
</dbReference>
<feature type="compositionally biased region" description="Polar residues" evidence="1">
    <location>
        <begin position="928"/>
        <end position="937"/>
    </location>
</feature>
<proteinExistence type="predicted"/>
<keyword evidence="2" id="KW-0732">Signal</keyword>
<evidence type="ECO:0000313" key="4">
    <source>
        <dbReference type="EMBL" id="KAK1924752.1"/>
    </source>
</evidence>
<dbReference type="Pfam" id="PF07859">
    <property type="entry name" value="Abhydrolase_3"/>
    <property type="match status" value="2"/>
</dbReference>
<evidence type="ECO:0000313" key="5">
    <source>
        <dbReference type="Proteomes" id="UP001182556"/>
    </source>
</evidence>
<keyword evidence="5" id="KW-1185">Reference proteome</keyword>
<sequence>MIDQILGRPSPSIRRSQILLVLFFWLWRLYKGDGSKAQPYALLGGSASLKNTQRRGLARAGKNKSWVWRLWVALVGRRAVLWIARVNQRLKHFTPYQLILGTLTLTYALRHIGDIFGLGIPEPLANLYTRSYYRATWINTALDAGFASAMAIRPKWLRDVSSVLFGVYYLIYASEGDEVLRKFRALCTVEMLRTTWEKTNNPIIRLVTWRERPRVALVKYVHIPRPSTSSRSHLPPVKAMLFFDGTEEELAKATQIVVDYPGGGFIAMGPECHEERLRRWARRTRKPVLGVDYGKAPEYPYPWAIEEGFDAYRTLMETKGASIGIKSGKLEAVLTGDSAGGNICATIMYRILEHPTGIPRPVSIILTYAALDFNFTSWMSPANLRVLRSEQSEVQISGIVHGKDHMRHKSPLSVVDDVQKQRRTRQQSWGQALGAKLSLSPMADKTSTPPSPRGAWANKLPRSMSTRVANWLGAGETKDGDGEENELASTTVGDQTDSEEDDDAVTVKDFRNEAEKSLRDRVRTPVVERQFELLQEETPVVTAGVQADVVDPVQLKRKTKKAPLGTRLTMTSRVGYFQDRIISPSMMRAMAILYIGPKRNPDFETDYYISPLLGPSHLLADFPPVYLICGERDPFVDDTIIFAGKIREAKKARKAQAEAALLKSAKFGEGLRMSTGSGDANDVPDQILRETDEDWVSMRIIEGWGHGFMQMSSLMREVDSVLIEMADWIDESFERHNLRERDAQEIAMAHRRAARGSSMPHAMVSPDEHIPRPNGSHVKPVRTYRASGSQRVLGGADLGAPFGGEMPGSDEEDPPIMFTPKTRRKGPPPSRFNPVPRRPSKEKLAMHRVSSAPRFDTDETGSSGDTIVVRTPPVGSRSVPISDANTPKSTGTFAFFGGRSSASPGHTGPKPFQPASLFAPRRAEGGASPSTAPVSKPTNSLVAAAVAGARAASPALAAAGLVPQNVEHVSEAELMRRRRIEAVFGLGETHSGDTSDEE</sequence>
<dbReference type="SUPFAM" id="SSF53474">
    <property type="entry name" value="alpha/beta-Hydrolases"/>
    <property type="match status" value="1"/>
</dbReference>
<dbReference type="AlphaFoldDB" id="A0AAD9FRA4"/>
<feature type="chain" id="PRO_5042148427" description="Alpha/beta hydrolase fold-3 domain-containing protein" evidence="2">
    <location>
        <begin position="35"/>
        <end position="998"/>
    </location>
</feature>
<protein>
    <recommendedName>
        <fullName evidence="3">Alpha/beta hydrolase fold-3 domain-containing protein</fullName>
    </recommendedName>
</protein>
<accession>A0AAD9FRA4</accession>
<evidence type="ECO:0000256" key="2">
    <source>
        <dbReference type="SAM" id="SignalP"/>
    </source>
</evidence>
<name>A0AAD9FRA4_PAPLA</name>
<dbReference type="InterPro" id="IPR013094">
    <property type="entry name" value="AB_hydrolase_3"/>
</dbReference>
<dbReference type="Gene3D" id="3.40.50.1820">
    <property type="entry name" value="alpha/beta hydrolase"/>
    <property type="match status" value="2"/>
</dbReference>
<dbReference type="InterPro" id="IPR029058">
    <property type="entry name" value="AB_hydrolase_fold"/>
</dbReference>
<evidence type="ECO:0000259" key="3">
    <source>
        <dbReference type="Pfam" id="PF07859"/>
    </source>
</evidence>
<feature type="region of interest" description="Disordered" evidence="1">
    <location>
        <begin position="753"/>
        <end position="779"/>
    </location>
</feature>
<organism evidence="4 5">
    <name type="scientific">Papiliotrema laurentii</name>
    <name type="common">Cryptococcus laurentii</name>
    <dbReference type="NCBI Taxonomy" id="5418"/>
    <lineage>
        <taxon>Eukaryota</taxon>
        <taxon>Fungi</taxon>
        <taxon>Dikarya</taxon>
        <taxon>Basidiomycota</taxon>
        <taxon>Agaricomycotina</taxon>
        <taxon>Tremellomycetes</taxon>
        <taxon>Tremellales</taxon>
        <taxon>Rhynchogastremaceae</taxon>
        <taxon>Papiliotrema</taxon>
    </lineage>
</organism>
<comment type="caution">
    <text evidence="4">The sequence shown here is derived from an EMBL/GenBank/DDBJ whole genome shotgun (WGS) entry which is preliminary data.</text>
</comment>
<feature type="domain" description="Alpha/beta hydrolase fold-3" evidence="3">
    <location>
        <begin position="576"/>
        <end position="654"/>
    </location>
</feature>
<dbReference type="Proteomes" id="UP001182556">
    <property type="component" value="Unassembled WGS sequence"/>
</dbReference>
<dbReference type="PANTHER" id="PTHR23025">
    <property type="entry name" value="TRIACYLGLYCEROL LIPASE"/>
    <property type="match status" value="1"/>
</dbReference>
<reference evidence="4" key="1">
    <citation type="submission" date="2023-02" db="EMBL/GenBank/DDBJ databases">
        <title>Identification and recombinant expression of a fungal hydrolase from Papiliotrema laurentii that hydrolyzes apple cutin and clears colloidal polyester polyurethane.</title>
        <authorList>
            <consortium name="DOE Joint Genome Institute"/>
            <person name="Roman V.A."/>
            <person name="Bojanowski C."/>
            <person name="Crable B.R."/>
            <person name="Wagner D.N."/>
            <person name="Hung C.S."/>
            <person name="Nadeau L.J."/>
            <person name="Schratz L."/>
            <person name="Haridas S."/>
            <person name="Pangilinan J."/>
            <person name="Lipzen A."/>
            <person name="Na H."/>
            <person name="Yan M."/>
            <person name="Ng V."/>
            <person name="Grigoriev I.V."/>
            <person name="Spatafora J.W."/>
            <person name="Barlow D."/>
            <person name="Biffinger J."/>
            <person name="Kelley-Loughnane N."/>
            <person name="Varaljay V.A."/>
            <person name="Crookes-Goodson W.J."/>
        </authorList>
    </citation>
    <scope>NUCLEOTIDE SEQUENCE</scope>
    <source>
        <strain evidence="4">5307AH</strain>
    </source>
</reference>
<feature type="region of interest" description="Disordered" evidence="1">
    <location>
        <begin position="418"/>
        <end position="503"/>
    </location>
</feature>
<feature type="compositionally biased region" description="Polar residues" evidence="1">
    <location>
        <begin position="883"/>
        <end position="892"/>
    </location>
</feature>
<dbReference type="PANTHER" id="PTHR23025:SF3">
    <property type="entry name" value="HORMONE-SENSITIVE LIPASE"/>
    <property type="match status" value="1"/>
</dbReference>